<dbReference type="SUPFAM" id="SSF103506">
    <property type="entry name" value="Mitochondrial carrier"/>
    <property type="match status" value="1"/>
</dbReference>
<dbReference type="Gene3D" id="1.50.40.10">
    <property type="entry name" value="Mitochondrial carrier domain"/>
    <property type="match status" value="1"/>
</dbReference>
<evidence type="ECO:0008006" key="15">
    <source>
        <dbReference type="Google" id="ProtNLM"/>
    </source>
</evidence>
<evidence type="ECO:0000256" key="3">
    <source>
        <dbReference type="ARBA" id="ARBA00022448"/>
    </source>
</evidence>
<gene>
    <name evidence="13" type="ORF">KI387_018087</name>
</gene>
<dbReference type="InterPro" id="IPR023395">
    <property type="entry name" value="MCP_dom_sf"/>
</dbReference>
<evidence type="ECO:0000256" key="4">
    <source>
        <dbReference type="ARBA" id="ARBA00022692"/>
    </source>
</evidence>
<proteinExistence type="inferred from homology"/>
<feature type="non-terminal residue" evidence="13">
    <location>
        <position position="278"/>
    </location>
</feature>
<evidence type="ECO:0000256" key="12">
    <source>
        <dbReference type="SAM" id="MobiDB-lite"/>
    </source>
</evidence>
<keyword evidence="9 10" id="KW-0472">Membrane</keyword>
<evidence type="ECO:0000256" key="6">
    <source>
        <dbReference type="ARBA" id="ARBA00022792"/>
    </source>
</evidence>
<dbReference type="PROSITE" id="PS50920">
    <property type="entry name" value="SOLCAR"/>
    <property type="match status" value="1"/>
</dbReference>
<comment type="subcellular location">
    <subcellularLocation>
        <location evidence="1">Mitochondrion inner membrane</location>
        <topology evidence="1">Multi-pass membrane protein</topology>
    </subcellularLocation>
</comment>
<evidence type="ECO:0000256" key="1">
    <source>
        <dbReference type="ARBA" id="ARBA00004448"/>
    </source>
</evidence>
<evidence type="ECO:0000313" key="14">
    <source>
        <dbReference type="Proteomes" id="UP000824469"/>
    </source>
</evidence>
<dbReference type="Proteomes" id="UP000824469">
    <property type="component" value="Unassembled WGS sequence"/>
</dbReference>
<evidence type="ECO:0000256" key="8">
    <source>
        <dbReference type="ARBA" id="ARBA00023128"/>
    </source>
</evidence>
<evidence type="ECO:0000256" key="11">
    <source>
        <dbReference type="RuleBase" id="RU000488"/>
    </source>
</evidence>
<reference evidence="13 14" key="1">
    <citation type="journal article" date="2021" name="Nat. Plants">
        <title>The Taxus genome provides insights into paclitaxel biosynthesis.</title>
        <authorList>
            <person name="Xiong X."/>
            <person name="Gou J."/>
            <person name="Liao Q."/>
            <person name="Li Y."/>
            <person name="Zhou Q."/>
            <person name="Bi G."/>
            <person name="Li C."/>
            <person name="Du R."/>
            <person name="Wang X."/>
            <person name="Sun T."/>
            <person name="Guo L."/>
            <person name="Liang H."/>
            <person name="Lu P."/>
            <person name="Wu Y."/>
            <person name="Zhang Z."/>
            <person name="Ro D.K."/>
            <person name="Shang Y."/>
            <person name="Huang S."/>
            <person name="Yan J."/>
        </authorList>
    </citation>
    <scope>NUCLEOTIDE SEQUENCE [LARGE SCALE GENOMIC DNA]</scope>
    <source>
        <strain evidence="13">Ta-2019</strain>
    </source>
</reference>
<dbReference type="Pfam" id="PF00153">
    <property type="entry name" value="Mito_carr"/>
    <property type="match status" value="3"/>
</dbReference>
<evidence type="ECO:0000256" key="7">
    <source>
        <dbReference type="ARBA" id="ARBA00022989"/>
    </source>
</evidence>
<evidence type="ECO:0000256" key="2">
    <source>
        <dbReference type="ARBA" id="ARBA00006375"/>
    </source>
</evidence>
<feature type="non-terminal residue" evidence="13">
    <location>
        <position position="1"/>
    </location>
</feature>
<accession>A0AA38LG17</accession>
<name>A0AA38LG17_TAXCH</name>
<comment type="similarity">
    <text evidence="2 11">Belongs to the mitochondrial carrier (TC 2.A.29) family.</text>
</comment>
<feature type="compositionally biased region" description="Low complexity" evidence="12">
    <location>
        <begin position="34"/>
        <end position="44"/>
    </location>
</feature>
<dbReference type="GO" id="GO:1990542">
    <property type="term" value="P:mitochondrial transmembrane transport"/>
    <property type="evidence" value="ECO:0007669"/>
    <property type="project" value="InterPro"/>
</dbReference>
<dbReference type="GO" id="GO:0005743">
    <property type="term" value="C:mitochondrial inner membrane"/>
    <property type="evidence" value="ECO:0007669"/>
    <property type="project" value="UniProtKB-SubCell"/>
</dbReference>
<dbReference type="AlphaFoldDB" id="A0AA38LG17"/>
<dbReference type="EMBL" id="JAHRHJ020000003">
    <property type="protein sequence ID" value="KAH9323448.1"/>
    <property type="molecule type" value="Genomic_DNA"/>
</dbReference>
<keyword evidence="6" id="KW-0999">Mitochondrion inner membrane</keyword>
<dbReference type="PANTHER" id="PTHR45760:SF2">
    <property type="entry name" value="FI19922P1-RELATED"/>
    <property type="match status" value="1"/>
</dbReference>
<evidence type="ECO:0000256" key="5">
    <source>
        <dbReference type="ARBA" id="ARBA00022737"/>
    </source>
</evidence>
<dbReference type="InterPro" id="IPR045315">
    <property type="entry name" value="Mtm1-like"/>
</dbReference>
<evidence type="ECO:0000256" key="9">
    <source>
        <dbReference type="ARBA" id="ARBA00023136"/>
    </source>
</evidence>
<protein>
    <recommendedName>
        <fullName evidence="15">Mitochondrial carrier protein</fullName>
    </recommendedName>
</protein>
<feature type="repeat" description="Solcar" evidence="10">
    <location>
        <begin position="114"/>
        <end position="213"/>
    </location>
</feature>
<comment type="caution">
    <text evidence="13">The sequence shown here is derived from an EMBL/GenBank/DDBJ whole genome shotgun (WGS) entry which is preliminary data.</text>
</comment>
<evidence type="ECO:0000313" key="13">
    <source>
        <dbReference type="EMBL" id="KAH9323448.1"/>
    </source>
</evidence>
<keyword evidence="4 10" id="KW-0812">Transmembrane</keyword>
<dbReference type="PANTHER" id="PTHR45760">
    <property type="entry name" value="FI19922P1-RELATED"/>
    <property type="match status" value="1"/>
</dbReference>
<sequence>RRGMEGARVGWRRSCCSFRRYSQSIGSHQDETASSGRRGGPSSSQHAICKVGDVPRPPLTPFAKIIQQEGFFRLWRGTSASLALAIPTVGIYMPCYDIFRDRLEGFLHRSAPEFTPYAPLVAGATARALACITCSPIELAKTRMQAQKFLHTGMTPPGMWKTLLGALLSGKNKSAGKDFQGFQVLWTGAGTQLARDVPFSAICWAILEPLRRHLLGLVESETNALTILGANFSAGMVAGGIAAAATCPLDVAKTRRQTERDPIKAMKTSTRKKLMEIW</sequence>
<dbReference type="InterPro" id="IPR018108">
    <property type="entry name" value="MCP_transmembrane"/>
</dbReference>
<organism evidence="13 14">
    <name type="scientific">Taxus chinensis</name>
    <name type="common">Chinese yew</name>
    <name type="synonym">Taxus wallichiana var. chinensis</name>
    <dbReference type="NCBI Taxonomy" id="29808"/>
    <lineage>
        <taxon>Eukaryota</taxon>
        <taxon>Viridiplantae</taxon>
        <taxon>Streptophyta</taxon>
        <taxon>Embryophyta</taxon>
        <taxon>Tracheophyta</taxon>
        <taxon>Spermatophyta</taxon>
        <taxon>Pinopsida</taxon>
        <taxon>Pinidae</taxon>
        <taxon>Conifers II</taxon>
        <taxon>Cupressales</taxon>
        <taxon>Taxaceae</taxon>
        <taxon>Taxus</taxon>
    </lineage>
</organism>
<feature type="region of interest" description="Disordered" evidence="12">
    <location>
        <begin position="26"/>
        <end position="46"/>
    </location>
</feature>
<keyword evidence="8" id="KW-0496">Mitochondrion</keyword>
<evidence type="ECO:0000256" key="10">
    <source>
        <dbReference type="PROSITE-ProRule" id="PRU00282"/>
    </source>
</evidence>
<keyword evidence="3 11" id="KW-0813">Transport</keyword>
<keyword evidence="14" id="KW-1185">Reference proteome</keyword>
<keyword evidence="7" id="KW-1133">Transmembrane helix</keyword>
<keyword evidence="5" id="KW-0677">Repeat</keyword>